<dbReference type="RefSeq" id="YP_009692048.1">
    <property type="nucleotide sequence ID" value="NC_044704.1"/>
</dbReference>
<dbReference type="InterPro" id="IPR042102">
    <property type="entry name" value="RNA_pol_Rpb1_3_sf"/>
</dbReference>
<dbReference type="Gene3D" id="2.40.40.20">
    <property type="match status" value="2"/>
</dbReference>
<dbReference type="Gene3D" id="1.10.40.90">
    <property type="match status" value="1"/>
</dbReference>
<sequence>MTKIFWPICFEKSFNFLIGVDQSPFASVEKYVPADVSGSYQSHTVRRLVSSYSIGFYTSRASRDKCFWKIANLWFFFHYSLNCFFSKKQQNLDSKIFFSKELFLFRLKWARFQLLSNRRLLPPNLKSQKGFLLQKNWVEHEYRLFRRLKILQRFEIGRNTENILLKFLPVLPPTLRPLMQMSDGFLVSSDLNDLYLHVLRRKNRFLRILMKSNSVPLRVLIGDYGLVQQSIDVLLENGRVGKMEKKSYPTSRALKSLTDFIQGKQGRFRHNLLGKRVDYSARSVIIVGPKLRISQCGLPREIALKLFYPFILKFLLRIKKVKSVFAAKIFIEKHSKLVPKKKFYFPGLGTKNDQSPLASLKNYVPAGVRGSYIREKSHTVSNGVKQAKQKMFERKKEIADSMQFWNFIQKVIGNHPILLNRAPTLHRLGIQAFFPVLVPGRAIQLHPLVCPTFNADFDGDQMGVHLPLSIQAQCESRLLMLSSHNWLSPATGQPNLLPSQDMVLGFYYLTTPVHNSIPYIFFQKKIHFIHAFEQNQIGLHTSVWLKWEGAYENTNKQEFLQEIIIHSSGQTRYLFDFSFYFEDTYAQKLKKYIRTTAGRVYFNQLF</sequence>
<keyword evidence="6 9" id="KW-0548">Nucleotidyltransferase</keyword>
<evidence type="ECO:0000256" key="9">
    <source>
        <dbReference type="RuleBase" id="RU004279"/>
    </source>
</evidence>
<keyword evidence="11" id="KW-0150">Chloroplast</keyword>
<evidence type="ECO:0000256" key="7">
    <source>
        <dbReference type="ARBA" id="ARBA00023163"/>
    </source>
</evidence>
<dbReference type="InterPro" id="IPR007080">
    <property type="entry name" value="RNA_pol_Rpb1_1"/>
</dbReference>
<dbReference type="SUPFAM" id="SSF64484">
    <property type="entry name" value="beta and beta-prime subunits of DNA dependent RNA-polymerase"/>
    <property type="match status" value="1"/>
</dbReference>
<geneLocation type="chloroplast" evidence="11"/>
<dbReference type="GO" id="GO:0000428">
    <property type="term" value="C:DNA-directed RNA polymerase complex"/>
    <property type="evidence" value="ECO:0007669"/>
    <property type="project" value="UniProtKB-KW"/>
</dbReference>
<comment type="function">
    <text evidence="1 9">DNA-dependent RNA polymerase catalyzes the transcription of DNA into RNA using the four ribonucleoside triphosphates as substrates.</text>
</comment>
<evidence type="ECO:0000256" key="5">
    <source>
        <dbReference type="ARBA" id="ARBA00022679"/>
    </source>
</evidence>
<dbReference type="InterPro" id="IPR007066">
    <property type="entry name" value="RNA_pol_Rpb1_3"/>
</dbReference>
<dbReference type="EMBL" id="MN056173">
    <property type="protein sequence ID" value="QEG77676.1"/>
    <property type="molecule type" value="Genomic_DNA"/>
</dbReference>
<dbReference type="GO" id="GO:0003899">
    <property type="term" value="F:DNA-directed RNA polymerase activity"/>
    <property type="evidence" value="ECO:0007669"/>
    <property type="project" value="UniProtKB-EC"/>
</dbReference>
<evidence type="ECO:0000256" key="6">
    <source>
        <dbReference type="ARBA" id="ARBA00022695"/>
    </source>
</evidence>
<comment type="similarity">
    <text evidence="2">Belongs to the RNA polymerase beta' chain family. RpoC1 subfamily.</text>
</comment>
<dbReference type="PANTHER" id="PTHR19376">
    <property type="entry name" value="DNA-DIRECTED RNA POLYMERASE"/>
    <property type="match status" value="1"/>
</dbReference>
<accession>A0A5B9RGP9</accession>
<dbReference type="InterPro" id="IPR006592">
    <property type="entry name" value="RNA_pol_N"/>
</dbReference>
<dbReference type="Pfam" id="PF04997">
    <property type="entry name" value="RNA_pol_Rpb1_1"/>
    <property type="match status" value="1"/>
</dbReference>
<evidence type="ECO:0000313" key="11">
    <source>
        <dbReference type="EMBL" id="QEG77676.1"/>
    </source>
</evidence>
<evidence type="ECO:0000256" key="4">
    <source>
        <dbReference type="ARBA" id="ARBA00022640"/>
    </source>
</evidence>
<dbReference type="SMART" id="SM00663">
    <property type="entry name" value="RPOLA_N"/>
    <property type="match status" value="1"/>
</dbReference>
<dbReference type="PANTHER" id="PTHR19376:SF54">
    <property type="entry name" value="DNA-DIRECTED RNA POLYMERASE SUBUNIT BETA"/>
    <property type="match status" value="1"/>
</dbReference>
<name>A0A5B9RGP9_9CHLO</name>
<gene>
    <name evidence="11" type="primary">rpoC1</name>
</gene>
<keyword evidence="7 9" id="KW-0804">Transcription</keyword>
<dbReference type="InterPro" id="IPR000722">
    <property type="entry name" value="RNA_pol_asu"/>
</dbReference>
<evidence type="ECO:0000256" key="1">
    <source>
        <dbReference type="ARBA" id="ARBA00004026"/>
    </source>
</evidence>
<protein>
    <recommendedName>
        <fullName evidence="9">DNA-directed RNA polymerase subunit</fullName>
        <ecNumber evidence="9">2.7.7.6</ecNumber>
    </recommendedName>
</protein>
<keyword evidence="4 11" id="KW-0934">Plastid</keyword>
<comment type="catalytic activity">
    <reaction evidence="8 9">
        <text>RNA(n) + a ribonucleoside 5'-triphosphate = RNA(n+1) + diphosphate</text>
        <dbReference type="Rhea" id="RHEA:21248"/>
        <dbReference type="Rhea" id="RHEA-COMP:14527"/>
        <dbReference type="Rhea" id="RHEA-COMP:17342"/>
        <dbReference type="ChEBI" id="CHEBI:33019"/>
        <dbReference type="ChEBI" id="CHEBI:61557"/>
        <dbReference type="ChEBI" id="CHEBI:140395"/>
        <dbReference type="EC" id="2.7.7.6"/>
    </reaction>
</comment>
<keyword evidence="5 9" id="KW-0808">Transferase</keyword>
<dbReference type="Pfam" id="PF00623">
    <property type="entry name" value="RNA_pol_Rpb1_2"/>
    <property type="match status" value="2"/>
</dbReference>
<dbReference type="Gene3D" id="1.10.274.100">
    <property type="entry name" value="RNA polymerase Rpb1, domain 3"/>
    <property type="match status" value="1"/>
</dbReference>
<dbReference type="GO" id="GO:0003677">
    <property type="term" value="F:DNA binding"/>
    <property type="evidence" value="ECO:0007669"/>
    <property type="project" value="InterPro"/>
</dbReference>
<proteinExistence type="inferred from homology"/>
<evidence type="ECO:0000256" key="8">
    <source>
        <dbReference type="ARBA" id="ARBA00048552"/>
    </source>
</evidence>
<dbReference type="EC" id="2.7.7.6" evidence="9"/>
<evidence type="ECO:0000259" key="10">
    <source>
        <dbReference type="SMART" id="SM00663"/>
    </source>
</evidence>
<feature type="domain" description="RNA polymerase N-terminal" evidence="10">
    <location>
        <begin position="161"/>
        <end position="510"/>
    </location>
</feature>
<evidence type="ECO:0000256" key="3">
    <source>
        <dbReference type="ARBA" id="ARBA00022478"/>
    </source>
</evidence>
<dbReference type="GO" id="GO:0006351">
    <property type="term" value="P:DNA-templated transcription"/>
    <property type="evidence" value="ECO:0007669"/>
    <property type="project" value="InterPro"/>
</dbReference>
<dbReference type="InterPro" id="IPR045867">
    <property type="entry name" value="DNA-dir_RpoC_beta_prime"/>
</dbReference>
<organism evidence="11">
    <name type="scientific">Microrhizoidea pickettheapsiorum</name>
    <dbReference type="NCBI Taxonomy" id="2604950"/>
    <lineage>
        <taxon>Eukaryota</taxon>
        <taxon>Viridiplantae</taxon>
        <taxon>Chlorophyta</taxon>
        <taxon>Mamiellophyceae</taxon>
        <taxon>Dolichomastigales</taxon>
        <taxon>Dolichomastigales incertae sedis</taxon>
        <taxon>Microrhizoidea</taxon>
    </lineage>
</organism>
<dbReference type="AlphaFoldDB" id="A0A5B9RGP9"/>
<keyword evidence="3 9" id="KW-0240">DNA-directed RNA polymerase</keyword>
<dbReference type="GeneID" id="41796863"/>
<reference evidence="11" key="1">
    <citation type="journal article" date="2019" name="J. Phycol.">
        <title>A new marine prasinophyte genus alternates between a flagellate and a dominant benthic stage with microrhizoids for adhesion.</title>
        <authorList>
            <person name="Wetherbee R."/>
            <person name="Marcelino V.R."/>
            <person name="Costa J.F."/>
            <person name="Grant B."/>
            <person name="Crawford S."/>
            <person name="Waller R.F."/>
            <person name="Andersen R.A."/>
            <person name="Berry D."/>
            <person name="McFadden G.I."/>
            <person name="Verbruggen H."/>
        </authorList>
    </citation>
    <scope>NUCLEOTIDE SEQUENCE</scope>
</reference>
<evidence type="ECO:0000256" key="2">
    <source>
        <dbReference type="ARBA" id="ARBA00007207"/>
    </source>
</evidence>
<dbReference type="Pfam" id="PF04983">
    <property type="entry name" value="RNA_pol_Rpb1_3"/>
    <property type="match status" value="1"/>
</dbReference>